<evidence type="ECO:0000256" key="8">
    <source>
        <dbReference type="SAM" id="Phobius"/>
    </source>
</evidence>
<evidence type="ECO:0000313" key="9">
    <source>
        <dbReference type="EMBL" id="KAK8760858.1"/>
    </source>
</evidence>
<comment type="similarity">
    <text evidence="2">Belongs to the peptidase S54 family.</text>
</comment>
<keyword evidence="3" id="KW-0378">Hydrolase</keyword>
<feature type="region of interest" description="Disordered" evidence="7">
    <location>
        <begin position="273"/>
        <end position="303"/>
    </location>
</feature>
<evidence type="ECO:0000256" key="2">
    <source>
        <dbReference type="ARBA" id="ARBA00009045"/>
    </source>
</evidence>
<comment type="caution">
    <text evidence="9">The sequence shown here is derived from an EMBL/GenBank/DDBJ whole genome shotgun (WGS) entry which is preliminary data.</text>
</comment>
<keyword evidence="5 8" id="KW-1133">Transmembrane helix</keyword>
<feature type="compositionally biased region" description="Polar residues" evidence="7">
    <location>
        <begin position="73"/>
        <end position="91"/>
    </location>
</feature>
<evidence type="ECO:0000256" key="4">
    <source>
        <dbReference type="ARBA" id="ARBA00022692"/>
    </source>
</evidence>
<dbReference type="PANTHER" id="PTHR43066">
    <property type="entry name" value="RHOMBOID-RELATED PROTEIN"/>
    <property type="match status" value="1"/>
</dbReference>
<comment type="subcellular location">
    <subcellularLocation>
        <location evidence="1">Membrane</location>
        <topology evidence="1">Multi-pass membrane protein</topology>
    </subcellularLocation>
</comment>
<evidence type="ECO:0000256" key="1">
    <source>
        <dbReference type="ARBA" id="ARBA00004141"/>
    </source>
</evidence>
<feature type="transmembrane region" description="Helical" evidence="8">
    <location>
        <begin position="576"/>
        <end position="595"/>
    </location>
</feature>
<feature type="compositionally biased region" description="Polar residues" evidence="7">
    <location>
        <begin position="194"/>
        <end position="205"/>
    </location>
</feature>
<keyword evidence="4 8" id="KW-0812">Transmembrane</keyword>
<keyword evidence="10" id="KW-1185">Reference proteome</keyword>
<dbReference type="SUPFAM" id="SSF144091">
    <property type="entry name" value="Rhomboid-like"/>
    <property type="match status" value="2"/>
</dbReference>
<evidence type="ECO:0000313" key="10">
    <source>
        <dbReference type="Proteomes" id="UP001321473"/>
    </source>
</evidence>
<feature type="transmembrane region" description="Helical" evidence="8">
    <location>
        <begin position="404"/>
        <end position="425"/>
    </location>
</feature>
<feature type="compositionally biased region" description="Polar residues" evidence="7">
    <location>
        <begin position="165"/>
        <end position="181"/>
    </location>
</feature>
<dbReference type="Gene3D" id="1.20.1540.10">
    <property type="entry name" value="Rhomboid-like"/>
    <property type="match status" value="1"/>
</dbReference>
<proteinExistence type="inferred from homology"/>
<accession>A0AAQ4DEG8</accession>
<feature type="region of interest" description="Disordered" evidence="7">
    <location>
        <begin position="1"/>
        <end position="123"/>
    </location>
</feature>
<evidence type="ECO:0000256" key="5">
    <source>
        <dbReference type="ARBA" id="ARBA00022989"/>
    </source>
</evidence>
<name>A0AAQ4DEG8_AMBAM</name>
<dbReference type="GO" id="GO:0016020">
    <property type="term" value="C:membrane"/>
    <property type="evidence" value="ECO:0007669"/>
    <property type="project" value="UniProtKB-SubCell"/>
</dbReference>
<feature type="compositionally biased region" description="Basic and acidic residues" evidence="7">
    <location>
        <begin position="1"/>
        <end position="19"/>
    </location>
</feature>
<dbReference type="EMBL" id="JARKHS020031812">
    <property type="protein sequence ID" value="KAK8760858.1"/>
    <property type="molecule type" value="Genomic_DNA"/>
</dbReference>
<feature type="region of interest" description="Disordered" evidence="7">
    <location>
        <begin position="147"/>
        <end position="238"/>
    </location>
</feature>
<evidence type="ECO:0008006" key="11">
    <source>
        <dbReference type="Google" id="ProtNLM"/>
    </source>
</evidence>
<dbReference type="InterPro" id="IPR035952">
    <property type="entry name" value="Rhomboid-like_sf"/>
</dbReference>
<feature type="compositionally biased region" description="Low complexity" evidence="7">
    <location>
        <begin position="285"/>
        <end position="303"/>
    </location>
</feature>
<feature type="transmembrane region" description="Helical" evidence="8">
    <location>
        <begin position="492"/>
        <end position="514"/>
    </location>
</feature>
<dbReference type="PANTHER" id="PTHR43066:SF1">
    <property type="entry name" value="RHOMBOID PROTEIN 2"/>
    <property type="match status" value="1"/>
</dbReference>
<evidence type="ECO:0000256" key="6">
    <source>
        <dbReference type="ARBA" id="ARBA00023136"/>
    </source>
</evidence>
<dbReference type="GO" id="GO:0006508">
    <property type="term" value="P:proteolysis"/>
    <property type="evidence" value="ECO:0007669"/>
    <property type="project" value="UniProtKB-KW"/>
</dbReference>
<feature type="transmembrane region" description="Helical" evidence="8">
    <location>
        <begin position="463"/>
        <end position="486"/>
    </location>
</feature>
<keyword evidence="3" id="KW-0645">Protease</keyword>
<feature type="transmembrane region" description="Helical" evidence="8">
    <location>
        <begin position="526"/>
        <end position="547"/>
    </location>
</feature>
<reference evidence="9 10" key="1">
    <citation type="journal article" date="2023" name="Arcadia Sci">
        <title>De novo assembly of a long-read Amblyomma americanum tick genome.</title>
        <authorList>
            <person name="Chou S."/>
            <person name="Poskanzer K.E."/>
            <person name="Rollins M."/>
            <person name="Thuy-Boun P.S."/>
        </authorList>
    </citation>
    <scope>NUCLEOTIDE SEQUENCE [LARGE SCALE GENOMIC DNA]</scope>
    <source>
        <strain evidence="9">F_SG_1</strain>
        <tissue evidence="9">Salivary glands</tissue>
    </source>
</reference>
<evidence type="ECO:0000256" key="3">
    <source>
        <dbReference type="ARBA" id="ARBA00022670"/>
    </source>
</evidence>
<evidence type="ECO:0000256" key="7">
    <source>
        <dbReference type="SAM" id="MobiDB-lite"/>
    </source>
</evidence>
<feature type="transmembrane region" description="Helical" evidence="8">
    <location>
        <begin position="642"/>
        <end position="661"/>
    </location>
</feature>
<keyword evidence="6 8" id="KW-0472">Membrane</keyword>
<dbReference type="AlphaFoldDB" id="A0AAQ4DEG8"/>
<protein>
    <recommendedName>
        <fullName evidence="11">Peptidase S54 rhomboid domain-containing protein</fullName>
    </recommendedName>
</protein>
<gene>
    <name evidence="9" type="ORF">V5799_027875</name>
</gene>
<dbReference type="GO" id="GO:0004252">
    <property type="term" value="F:serine-type endopeptidase activity"/>
    <property type="evidence" value="ECO:0007669"/>
    <property type="project" value="TreeGrafter"/>
</dbReference>
<organism evidence="9 10">
    <name type="scientific">Amblyomma americanum</name>
    <name type="common">Lone star tick</name>
    <dbReference type="NCBI Taxonomy" id="6943"/>
    <lineage>
        <taxon>Eukaryota</taxon>
        <taxon>Metazoa</taxon>
        <taxon>Ecdysozoa</taxon>
        <taxon>Arthropoda</taxon>
        <taxon>Chelicerata</taxon>
        <taxon>Arachnida</taxon>
        <taxon>Acari</taxon>
        <taxon>Parasitiformes</taxon>
        <taxon>Ixodida</taxon>
        <taxon>Ixodoidea</taxon>
        <taxon>Ixodidae</taxon>
        <taxon>Amblyomminae</taxon>
        <taxon>Amblyomma</taxon>
    </lineage>
</organism>
<sequence>MSQEGSMERTVQEHEEKPESVFSSVNAAPADAVSDDAKPSTSAEIAAATKEPSSEPPGGKEPQSFHFAGYGASQATSESVTLVPSASSSKLHVSEASAPHFEPSEPLPMPSRDLPQTPKSATAMTSLTLLVPTGKHQEEKARVAVKLPSPLDGEPGTPAEVPVSPKTQETPPTKYSFSSSIWDAFSLGAPKTGSHAQSLTSSSVPGSDKPQEFTEPTPQSKSLLHGGPSVPTAAADGTRTMTIEVKAESSEQSRAVLSPRNIVPWSCTPRRIEKKRETPEVAQEPLSPMSPVSVSSPGSLPSPRRTKAAYSHLLRDETYVPPRVPWATLIVTWLQVQSHWNFLHKHYPERCASVVTIVDDRHWERAPLAAFHHENVVHLASNLVSFFVKAFVLEAALGMTYFTAVLTIAIVLVGLVNTFIVAVASEFIKASPVRTMCSHTFAGVVVVLDMLARKHFSHSVIHYGPLVFNIWPLASMVVESFTLVMFSGKNLLPMVSGLLVGAFLAGTAAGNFIISVRYPRQHLHLCVVPKAPVTFLFAISIMAAYVYGPYPRPPAVAKSALTFRYPVWSLPGIRTLYLPNVFMMGYVIMSLLPVGAKLELEIGHYRFLGLVIGLLFAMNISLDSLAWVIWKHIIALRTEGPAPAPHSLSCGCGLVGVLLALKVIHHMRHPQSDYQMASFPIPVPFWAGVLMELAHLGCSMPQGSTFGHVTGVVLGLAVGHCRSEYFVNCIPGVGSFSASSTPQYRSESLPQH</sequence>
<feature type="transmembrane region" description="Helical" evidence="8">
    <location>
        <begin position="607"/>
        <end position="630"/>
    </location>
</feature>
<dbReference type="Proteomes" id="UP001321473">
    <property type="component" value="Unassembled WGS sequence"/>
</dbReference>